<dbReference type="PANTHER" id="PTHR30203:SF32">
    <property type="entry name" value="CATION EFFLUX SYSTEM PROTEIN CUSC"/>
    <property type="match status" value="1"/>
</dbReference>
<comment type="similarity">
    <text evidence="1">Belongs to the outer membrane factor (OMF) (TC 1.B.17) family.</text>
</comment>
<dbReference type="Proteomes" id="UP001181622">
    <property type="component" value="Unassembled WGS sequence"/>
</dbReference>
<dbReference type="Gene3D" id="1.20.1600.10">
    <property type="entry name" value="Outer membrane efflux proteins (OEP)"/>
    <property type="match status" value="1"/>
</dbReference>
<gene>
    <name evidence="3" type="ORF">IHQ68_13310</name>
</gene>
<name>A0ABU1DHN5_9HYPH</name>
<dbReference type="InterPro" id="IPR010131">
    <property type="entry name" value="MdtP/NodT-like"/>
</dbReference>
<dbReference type="SUPFAM" id="SSF56954">
    <property type="entry name" value="Outer membrane efflux proteins (OEP)"/>
    <property type="match status" value="1"/>
</dbReference>
<keyword evidence="4" id="KW-1185">Reference proteome</keyword>
<sequence>MKIGQAEAALYPSVSLTGSIATTSGKIGDLAKRSTIGWSYGPSVNVPLFEGGSLRAAVDVEKAQRDQYFVAFKSSVLSALEDIENALVSLAKERQRIAQLSAAASNYREAARLARELYRAGSADFLDVLDAERSAFEAEDSLQSRVSAATDYIALDKALGGGWDRPVDASQLEVVDGATGPRLAARR</sequence>
<keyword evidence="2" id="KW-0175">Coiled coil</keyword>
<feature type="coiled-coil region" evidence="2">
    <location>
        <begin position="80"/>
        <end position="110"/>
    </location>
</feature>
<dbReference type="InterPro" id="IPR003423">
    <property type="entry name" value="OMP_efflux"/>
</dbReference>
<protein>
    <submittedName>
        <fullName evidence="3">TolC family protein</fullName>
    </submittedName>
</protein>
<dbReference type="Pfam" id="PF02321">
    <property type="entry name" value="OEP"/>
    <property type="match status" value="1"/>
</dbReference>
<organism evidence="3 4">
    <name type="scientific">Chelatococcus sambhunathii</name>
    <dbReference type="NCBI Taxonomy" id="363953"/>
    <lineage>
        <taxon>Bacteria</taxon>
        <taxon>Pseudomonadati</taxon>
        <taxon>Pseudomonadota</taxon>
        <taxon>Alphaproteobacteria</taxon>
        <taxon>Hyphomicrobiales</taxon>
        <taxon>Chelatococcaceae</taxon>
        <taxon>Chelatococcus</taxon>
    </lineage>
</organism>
<reference evidence="3" key="1">
    <citation type="submission" date="2020-10" db="EMBL/GenBank/DDBJ databases">
        <authorList>
            <person name="Abbas A."/>
            <person name="Razzaq R."/>
            <person name="Waqas M."/>
            <person name="Abbas N."/>
            <person name="Nielsen T.K."/>
            <person name="Hansen L.H."/>
            <person name="Hussain S."/>
            <person name="Shahid M."/>
        </authorList>
    </citation>
    <scope>NUCLEOTIDE SEQUENCE</scope>
    <source>
        <strain evidence="3">S14</strain>
    </source>
</reference>
<dbReference type="PANTHER" id="PTHR30203">
    <property type="entry name" value="OUTER MEMBRANE CATION EFFLUX PROTEIN"/>
    <property type="match status" value="1"/>
</dbReference>
<comment type="caution">
    <text evidence="3">The sequence shown here is derived from an EMBL/GenBank/DDBJ whole genome shotgun (WGS) entry which is preliminary data.</text>
</comment>
<dbReference type="EMBL" id="JADBEO010000028">
    <property type="protein sequence ID" value="MDR4307597.1"/>
    <property type="molecule type" value="Genomic_DNA"/>
</dbReference>
<evidence type="ECO:0000256" key="2">
    <source>
        <dbReference type="SAM" id="Coils"/>
    </source>
</evidence>
<evidence type="ECO:0000313" key="3">
    <source>
        <dbReference type="EMBL" id="MDR4307597.1"/>
    </source>
</evidence>
<evidence type="ECO:0000256" key="1">
    <source>
        <dbReference type="ARBA" id="ARBA00007613"/>
    </source>
</evidence>
<proteinExistence type="inferred from homology"/>
<dbReference type="Gene3D" id="2.20.200.10">
    <property type="entry name" value="Outer membrane efflux proteins (OEP)"/>
    <property type="match status" value="1"/>
</dbReference>
<accession>A0ABU1DHN5</accession>
<evidence type="ECO:0000313" key="4">
    <source>
        <dbReference type="Proteomes" id="UP001181622"/>
    </source>
</evidence>